<name>A0A1Y2HM45_9FUNG</name>
<evidence type="ECO:0000256" key="3">
    <source>
        <dbReference type="SAM" id="MobiDB-lite"/>
    </source>
</evidence>
<dbReference type="InterPro" id="IPR013083">
    <property type="entry name" value="Znf_RING/FYVE/PHD"/>
</dbReference>
<feature type="region of interest" description="Disordered" evidence="3">
    <location>
        <begin position="190"/>
        <end position="232"/>
    </location>
</feature>
<evidence type="ECO:0000313" key="5">
    <source>
        <dbReference type="EMBL" id="ORZ35660.1"/>
    </source>
</evidence>
<evidence type="ECO:0000313" key="6">
    <source>
        <dbReference type="Proteomes" id="UP000193411"/>
    </source>
</evidence>
<comment type="caution">
    <text evidence="5">The sequence shown here is derived from an EMBL/GenBank/DDBJ whole genome shotgun (WGS) entry which is preliminary data.</text>
</comment>
<evidence type="ECO:0000256" key="1">
    <source>
        <dbReference type="PROSITE-ProRule" id="PRU00175"/>
    </source>
</evidence>
<feature type="region of interest" description="Disordered" evidence="3">
    <location>
        <begin position="51"/>
        <end position="77"/>
    </location>
</feature>
<evidence type="ECO:0000256" key="2">
    <source>
        <dbReference type="SAM" id="Coils"/>
    </source>
</evidence>
<evidence type="ECO:0000259" key="4">
    <source>
        <dbReference type="PROSITE" id="PS50089"/>
    </source>
</evidence>
<feature type="coiled-coil region" evidence="2">
    <location>
        <begin position="406"/>
        <end position="437"/>
    </location>
</feature>
<reference evidence="5 6" key="1">
    <citation type="submission" date="2016-07" db="EMBL/GenBank/DDBJ databases">
        <title>Pervasive Adenine N6-methylation of Active Genes in Fungi.</title>
        <authorList>
            <consortium name="DOE Joint Genome Institute"/>
            <person name="Mondo S.J."/>
            <person name="Dannebaum R.O."/>
            <person name="Kuo R.C."/>
            <person name="Labutti K."/>
            <person name="Haridas S."/>
            <person name="Kuo A."/>
            <person name="Salamov A."/>
            <person name="Ahrendt S.R."/>
            <person name="Lipzen A."/>
            <person name="Sullivan W."/>
            <person name="Andreopoulos W.B."/>
            <person name="Clum A."/>
            <person name="Lindquist E."/>
            <person name="Daum C."/>
            <person name="Ramamoorthy G.K."/>
            <person name="Gryganskyi A."/>
            <person name="Culley D."/>
            <person name="Magnuson J.K."/>
            <person name="James T.Y."/>
            <person name="O'Malley M.A."/>
            <person name="Stajich J.E."/>
            <person name="Spatafora J.W."/>
            <person name="Visel A."/>
            <person name="Grigoriev I.V."/>
        </authorList>
    </citation>
    <scope>NUCLEOTIDE SEQUENCE [LARGE SCALE GENOMIC DNA]</scope>
    <source>
        <strain evidence="5 6">PL171</strain>
    </source>
</reference>
<keyword evidence="1" id="KW-0863">Zinc-finger</keyword>
<feature type="compositionally biased region" description="Acidic residues" evidence="3">
    <location>
        <begin position="206"/>
        <end position="225"/>
    </location>
</feature>
<dbReference type="PANTHER" id="PTHR48125:SF12">
    <property type="entry name" value="AT HOOK TRANSCRIPTION FACTOR FAMILY-RELATED"/>
    <property type="match status" value="1"/>
</dbReference>
<feature type="region of interest" description="Disordered" evidence="3">
    <location>
        <begin position="125"/>
        <end position="146"/>
    </location>
</feature>
<accession>A0A1Y2HM45</accession>
<dbReference type="PANTHER" id="PTHR48125">
    <property type="entry name" value="LP07818P1"/>
    <property type="match status" value="1"/>
</dbReference>
<keyword evidence="2" id="KW-0175">Coiled coil</keyword>
<organism evidence="5 6">
    <name type="scientific">Catenaria anguillulae PL171</name>
    <dbReference type="NCBI Taxonomy" id="765915"/>
    <lineage>
        <taxon>Eukaryota</taxon>
        <taxon>Fungi</taxon>
        <taxon>Fungi incertae sedis</taxon>
        <taxon>Blastocladiomycota</taxon>
        <taxon>Blastocladiomycetes</taxon>
        <taxon>Blastocladiales</taxon>
        <taxon>Catenariaceae</taxon>
        <taxon>Catenaria</taxon>
    </lineage>
</organism>
<dbReference type="AlphaFoldDB" id="A0A1Y2HM45"/>
<dbReference type="PROSITE" id="PS50089">
    <property type="entry name" value="ZF_RING_2"/>
    <property type="match status" value="1"/>
</dbReference>
<feature type="region of interest" description="Disordered" evidence="3">
    <location>
        <begin position="377"/>
        <end position="398"/>
    </location>
</feature>
<keyword evidence="1" id="KW-0862">Zinc</keyword>
<dbReference type="Proteomes" id="UP000193411">
    <property type="component" value="Unassembled WGS sequence"/>
</dbReference>
<dbReference type="SUPFAM" id="SSF57850">
    <property type="entry name" value="RING/U-box"/>
    <property type="match status" value="1"/>
</dbReference>
<dbReference type="InterPro" id="IPR001841">
    <property type="entry name" value="Znf_RING"/>
</dbReference>
<dbReference type="GO" id="GO:0008270">
    <property type="term" value="F:zinc ion binding"/>
    <property type="evidence" value="ECO:0007669"/>
    <property type="project" value="UniProtKB-KW"/>
</dbReference>
<feature type="region of interest" description="Disordered" evidence="3">
    <location>
        <begin position="156"/>
        <end position="175"/>
    </location>
</feature>
<proteinExistence type="predicted"/>
<feature type="non-terminal residue" evidence="5">
    <location>
        <position position="1"/>
    </location>
</feature>
<dbReference type="Gene3D" id="3.30.40.10">
    <property type="entry name" value="Zinc/RING finger domain, C3HC4 (zinc finger)"/>
    <property type="match status" value="1"/>
</dbReference>
<gene>
    <name evidence="5" type="ORF">BCR44DRAFT_1433933</name>
</gene>
<feature type="compositionally biased region" description="Polar residues" evidence="3">
    <location>
        <begin position="59"/>
        <end position="77"/>
    </location>
</feature>
<feature type="domain" description="RING-type" evidence="4">
    <location>
        <begin position="492"/>
        <end position="529"/>
    </location>
</feature>
<keyword evidence="1" id="KW-0479">Metal-binding</keyword>
<keyword evidence="6" id="KW-1185">Reference proteome</keyword>
<dbReference type="CDD" id="cd16449">
    <property type="entry name" value="RING-HC"/>
    <property type="match status" value="1"/>
</dbReference>
<dbReference type="OrthoDB" id="7237699at2759"/>
<protein>
    <recommendedName>
        <fullName evidence="4">RING-type domain-containing protein</fullName>
    </recommendedName>
</protein>
<dbReference type="EMBL" id="MCFL01000021">
    <property type="protein sequence ID" value="ORZ35660.1"/>
    <property type="molecule type" value="Genomic_DNA"/>
</dbReference>
<sequence>MNNPSKTSSNRPMRPFGFSAAATVDAAVGAFDNTAPLTGTRIMSGSVGLRSQEPAAAGGSTTRFHPTSLATHSTFASESPLALRPAANWSQSSIDPHSSFSSAFCPPPSLAQPCASSGLLPLSLLPSTRHLDPPSPAPPAAASRSGHFGVLSQDTVMQPSRQRRARSSSPSPLPTAAALIKQDAIKCPPYKRQRLGGDDDHANDLAGDDQVEEEEEDDDDDESDDSGSYPTFYAHFSGGSALRFPWSLGTASQEPERGAFDGLLLADLQAEREKEEAEAAAAKIPQGEPRTHEENMERLIAKLDDYRVHQDHAIEDSSDNDSVFDLTSDQGQGQGQAWTDLVLCIQHSVSSAQPASGDWLADSLRAAIQRVRAPPAAALSPVAQPEPGQMATTTRGVPDAAHERTATAIQDIAQEMAAELEDAAREFEAKVREIRERHAARFAVAAASAAAAAAGAVVVPSVAVTMAQVPVVPEPEPASGPVAVSAAVPAMCAICCDLSVEIELDPCGHEMCRACWSRLKATAMCPFDRLVGVTVKGNWVQEPKDG</sequence>